<protein>
    <recommendedName>
        <fullName evidence="5">Secreted protein</fullName>
    </recommendedName>
</protein>
<organism evidence="3 4">
    <name type="scientific">Amblyomma americanum</name>
    <name type="common">Lone star tick</name>
    <dbReference type="NCBI Taxonomy" id="6943"/>
    <lineage>
        <taxon>Eukaryota</taxon>
        <taxon>Metazoa</taxon>
        <taxon>Ecdysozoa</taxon>
        <taxon>Arthropoda</taxon>
        <taxon>Chelicerata</taxon>
        <taxon>Arachnida</taxon>
        <taxon>Acari</taxon>
        <taxon>Parasitiformes</taxon>
        <taxon>Ixodida</taxon>
        <taxon>Ixodoidea</taxon>
        <taxon>Ixodidae</taxon>
        <taxon>Amblyomminae</taxon>
        <taxon>Amblyomma</taxon>
    </lineage>
</organism>
<evidence type="ECO:0000256" key="1">
    <source>
        <dbReference type="SAM" id="MobiDB-lite"/>
    </source>
</evidence>
<evidence type="ECO:0000256" key="2">
    <source>
        <dbReference type="SAM" id="SignalP"/>
    </source>
</evidence>
<dbReference type="AlphaFoldDB" id="A0AAQ4FAJ1"/>
<proteinExistence type="predicted"/>
<evidence type="ECO:0000313" key="3">
    <source>
        <dbReference type="EMBL" id="KAK8783821.1"/>
    </source>
</evidence>
<reference evidence="3 4" key="1">
    <citation type="journal article" date="2023" name="Arcadia Sci">
        <title>De novo assembly of a long-read Amblyomma americanum tick genome.</title>
        <authorList>
            <person name="Chou S."/>
            <person name="Poskanzer K.E."/>
            <person name="Rollins M."/>
            <person name="Thuy-Boun P.S."/>
        </authorList>
    </citation>
    <scope>NUCLEOTIDE SEQUENCE [LARGE SCALE GENOMIC DNA]</scope>
    <source>
        <strain evidence="3">F_SG_1</strain>
        <tissue evidence="3">Salivary glands</tissue>
    </source>
</reference>
<keyword evidence="2" id="KW-0732">Signal</keyword>
<gene>
    <name evidence="3" type="ORF">V5799_009815</name>
</gene>
<evidence type="ECO:0008006" key="5">
    <source>
        <dbReference type="Google" id="ProtNLM"/>
    </source>
</evidence>
<accession>A0AAQ4FAJ1</accession>
<feature type="signal peptide" evidence="2">
    <location>
        <begin position="1"/>
        <end position="17"/>
    </location>
</feature>
<feature type="chain" id="PRO_5042905972" description="Secreted protein" evidence="2">
    <location>
        <begin position="18"/>
        <end position="69"/>
    </location>
</feature>
<comment type="caution">
    <text evidence="3">The sequence shown here is derived from an EMBL/GenBank/DDBJ whole genome shotgun (WGS) entry which is preliminary data.</text>
</comment>
<name>A0AAQ4FAJ1_AMBAM</name>
<feature type="region of interest" description="Disordered" evidence="1">
    <location>
        <begin position="19"/>
        <end position="69"/>
    </location>
</feature>
<keyword evidence="4" id="KW-1185">Reference proteome</keyword>
<sequence>MLKIFVFIFLLAVVVKGEDDIESPEKSDDVSGSQSGQRAVPRLHRPGANNSTFEEIPEVMERKGDLRSA</sequence>
<dbReference type="EMBL" id="JARKHS020005141">
    <property type="protein sequence ID" value="KAK8783821.1"/>
    <property type="molecule type" value="Genomic_DNA"/>
</dbReference>
<dbReference type="Proteomes" id="UP001321473">
    <property type="component" value="Unassembled WGS sequence"/>
</dbReference>
<evidence type="ECO:0000313" key="4">
    <source>
        <dbReference type="Proteomes" id="UP001321473"/>
    </source>
</evidence>
<feature type="compositionally biased region" description="Basic and acidic residues" evidence="1">
    <location>
        <begin position="59"/>
        <end position="69"/>
    </location>
</feature>